<dbReference type="InterPro" id="IPR005804">
    <property type="entry name" value="FA_desaturase_dom"/>
</dbReference>
<organism evidence="3 4">
    <name type="scientific">Agaricus bisporus var. burnettii</name>
    <dbReference type="NCBI Taxonomy" id="192524"/>
    <lineage>
        <taxon>Eukaryota</taxon>
        <taxon>Fungi</taxon>
        <taxon>Dikarya</taxon>
        <taxon>Basidiomycota</taxon>
        <taxon>Agaricomycotina</taxon>
        <taxon>Agaricomycetes</taxon>
        <taxon>Agaricomycetidae</taxon>
        <taxon>Agaricales</taxon>
        <taxon>Agaricineae</taxon>
        <taxon>Agaricaceae</taxon>
        <taxon>Agaricus</taxon>
    </lineage>
</organism>
<feature type="transmembrane region" description="Helical" evidence="1">
    <location>
        <begin position="279"/>
        <end position="301"/>
    </location>
</feature>
<evidence type="ECO:0000256" key="1">
    <source>
        <dbReference type="SAM" id="Phobius"/>
    </source>
</evidence>
<dbReference type="PANTHER" id="PTHR32100">
    <property type="entry name" value="OMEGA-6 FATTY ACID DESATURASE, CHLOROPLASTIC"/>
    <property type="match status" value="1"/>
</dbReference>
<sequence>MVWFQVFKDGPEYEARKRRKAFSPPDVSLKRLHDAVPHHLLEKSTLKSIYYIVIHVSVTVFLYLSARRISPVLDTLAEVTAYPLVVNCFIRPLAWLFFWAWQGMFFAGLWTLGVYNCSSINFKRTLYLQGTRQVYNTVVTLCTPLIRIQAGHDALSPKHWVNAVIGMTLHTFVLTPFYSWRATHRSHHKATNNLEGDETFIPLTRKSLKLPDGRVAVRTDYAEILEETPAFTLFKLFIRQFFGFQLYLLHNRKGNPKYPPWTNHYDPNSLLFRPEEKHLIIISDVAILSMLSLLVYFARAFGWAPLWRYYLMPWLFAHNWMVMFTYLQHCDPSIPYYRKNEWTFARGALATVDRPIFGWVGRYVLHNVNTDHIAHHFFSSVPFYNLPKVTEAIKPVLGEYYNYDSTPVLYALWRSFTQCVFVEDEGDVIFFKNWYGEAILEPINKVN</sequence>
<dbReference type="GO" id="GO:0006629">
    <property type="term" value="P:lipid metabolic process"/>
    <property type="evidence" value="ECO:0007669"/>
    <property type="project" value="InterPro"/>
</dbReference>
<reference evidence="3 4" key="1">
    <citation type="journal article" name="Sci. Rep.">
        <title>Telomere-to-telomere assembled and centromere annotated genomes of the two main subspecies of the button mushroom Agaricus bisporus reveal especially polymorphic chromosome ends.</title>
        <authorList>
            <person name="Sonnenberg A.S.M."/>
            <person name="Sedaghat-Telgerd N."/>
            <person name="Lavrijssen B."/>
            <person name="Ohm R.A."/>
            <person name="Hendrickx P.M."/>
            <person name="Scholtmeijer K."/>
            <person name="Baars J.J.P."/>
            <person name="van Peer A."/>
        </authorList>
    </citation>
    <scope>NUCLEOTIDE SEQUENCE [LARGE SCALE GENOMIC DNA]</scope>
    <source>
        <strain evidence="3 4">H119_p4</strain>
    </source>
</reference>
<evidence type="ECO:0000313" key="3">
    <source>
        <dbReference type="EMBL" id="KAF7762666.1"/>
    </source>
</evidence>
<accession>A0A8H7C647</accession>
<protein>
    <recommendedName>
        <fullName evidence="2">Fatty acid desaturase domain-containing protein</fullName>
    </recommendedName>
</protein>
<dbReference type="Proteomes" id="UP000629468">
    <property type="component" value="Unassembled WGS sequence"/>
</dbReference>
<evidence type="ECO:0000259" key="2">
    <source>
        <dbReference type="Pfam" id="PF00487"/>
    </source>
</evidence>
<keyword evidence="1" id="KW-1133">Transmembrane helix</keyword>
<comment type="caution">
    <text evidence="3">The sequence shown here is derived from an EMBL/GenBank/DDBJ whole genome shotgun (WGS) entry which is preliminary data.</text>
</comment>
<dbReference type="GO" id="GO:0016491">
    <property type="term" value="F:oxidoreductase activity"/>
    <property type="evidence" value="ECO:0007669"/>
    <property type="project" value="InterPro"/>
</dbReference>
<dbReference type="Pfam" id="PF00487">
    <property type="entry name" value="FA_desaturase"/>
    <property type="match status" value="1"/>
</dbReference>
<keyword evidence="1" id="KW-0812">Transmembrane</keyword>
<feature type="transmembrane region" description="Helical" evidence="1">
    <location>
        <begin position="48"/>
        <end position="66"/>
    </location>
</feature>
<feature type="domain" description="Fatty acid desaturase" evidence="2">
    <location>
        <begin position="150"/>
        <end position="402"/>
    </location>
</feature>
<gene>
    <name evidence="3" type="ORF">Agabi119p4_9259</name>
</gene>
<proteinExistence type="predicted"/>
<name>A0A8H7C647_AGABI</name>
<dbReference type="AlphaFoldDB" id="A0A8H7C647"/>
<evidence type="ECO:0000313" key="4">
    <source>
        <dbReference type="Proteomes" id="UP000629468"/>
    </source>
</evidence>
<dbReference type="EMBL" id="JABXXO010000012">
    <property type="protein sequence ID" value="KAF7762666.1"/>
    <property type="molecule type" value="Genomic_DNA"/>
</dbReference>
<dbReference type="InterPro" id="IPR012171">
    <property type="entry name" value="Fatty_acid_desaturase"/>
</dbReference>
<keyword evidence="1" id="KW-0472">Membrane</keyword>